<comment type="caution">
    <text evidence="1">The sequence shown here is derived from an EMBL/GenBank/DDBJ whole genome shotgun (WGS) entry which is preliminary data.</text>
</comment>
<name>A0A852PWD6_HAEHA</name>
<evidence type="ECO:0000313" key="2">
    <source>
        <dbReference type="Proteomes" id="UP000590599"/>
    </source>
</evidence>
<gene>
    <name evidence="1" type="ORF">HZI69_08105</name>
</gene>
<sequence>MKFSLSKEKEEKCLFYKQSREHVRTVLASNYVEFRKSQFSSNTADNFNKLGVHCFYDEYNLLQEIEIFRPSFVSILDIDFLGKRKDELEKILSDLNIQYDSDDMGVIIEELGVSTISDKMNITECIYFNLLDSQYINLSL</sequence>
<dbReference type="AlphaFoldDB" id="A0A852PWD6"/>
<accession>A0A852PWD6</accession>
<evidence type="ECO:0000313" key="1">
    <source>
        <dbReference type="EMBL" id="NYA27792.1"/>
    </source>
</evidence>
<dbReference type="Proteomes" id="UP000590599">
    <property type="component" value="Unassembled WGS sequence"/>
</dbReference>
<reference evidence="1 2" key="1">
    <citation type="submission" date="2020-07" db="EMBL/GenBank/DDBJ databases">
        <title>Genus Haemophilus, Bergeys manual.</title>
        <authorList>
            <person name="Noerskov-Lauritsen N."/>
        </authorList>
    </citation>
    <scope>NUCLEOTIDE SEQUENCE [LARGE SCALE GENOMIC DNA]</scope>
    <source>
        <strain evidence="1 2">CCUG30047</strain>
    </source>
</reference>
<dbReference type="EMBL" id="JACBKA010000020">
    <property type="protein sequence ID" value="NYA27792.1"/>
    <property type="molecule type" value="Genomic_DNA"/>
</dbReference>
<proteinExistence type="predicted"/>
<protein>
    <submittedName>
        <fullName evidence="1">Uncharacterized protein</fullName>
    </submittedName>
</protein>
<organism evidence="1 2">
    <name type="scientific">Haemophilus haemolyticus</name>
    <dbReference type="NCBI Taxonomy" id="726"/>
    <lineage>
        <taxon>Bacteria</taxon>
        <taxon>Pseudomonadati</taxon>
        <taxon>Pseudomonadota</taxon>
        <taxon>Gammaproteobacteria</taxon>
        <taxon>Pasteurellales</taxon>
        <taxon>Pasteurellaceae</taxon>
        <taxon>Haemophilus</taxon>
    </lineage>
</organism>
<dbReference type="RefSeq" id="WP_179227958.1">
    <property type="nucleotide sequence ID" value="NZ_JACBKA010000020.1"/>
</dbReference>